<sequence>MTLFDERPIPFANFADVRDTPTLLQFDTSERSGFALEQRVPLGWGLAVCRRPAIGAADDPESGMGRGHEAGVEGGRAGLGGVLLGWLRLRGWTPCCDSHRQRCATKLVPTLLLLLNTHSTSRAPGARSHISTVVYLTLDYVIAGYVRDREGRRSGRAGAGCAAKALCGGRRRGRPDCPGVPAPVAGAASRTETIGGVVAAPAPAATASAALLTYYTTLLPIIYLLSGIFIDVYTSYAIVLGYGTYVARGLGAALRRGATGSYAIRCRETLLESRVDASADAPCNTSMRAAGAAAALAAVVARRGLLPRRLLLAHTSRLLVFVEVAFSANVLWHRVHSKFLSAECVCMCARRFDRSAKAFHSAHPYGFAGVRAQVTCRSHGRENSFPHTPHTRQLVGQHGMASAGIDTYAFPHSPQRFAATESRLRWVCLCREIRRSSIPFRTRRTCT</sequence>
<keyword evidence="1" id="KW-1133">Transmembrane helix</keyword>
<proteinExistence type="predicted"/>
<dbReference type="Proteomes" id="UP000299102">
    <property type="component" value="Unassembled WGS sequence"/>
</dbReference>
<feature type="transmembrane region" description="Helical" evidence="1">
    <location>
        <begin position="221"/>
        <end position="247"/>
    </location>
</feature>
<reference evidence="2 3" key="1">
    <citation type="journal article" date="2019" name="Commun. Biol.">
        <title>The bagworm genome reveals a unique fibroin gene that provides high tensile strength.</title>
        <authorList>
            <person name="Kono N."/>
            <person name="Nakamura H."/>
            <person name="Ohtoshi R."/>
            <person name="Tomita M."/>
            <person name="Numata K."/>
            <person name="Arakawa K."/>
        </authorList>
    </citation>
    <scope>NUCLEOTIDE SEQUENCE [LARGE SCALE GENOMIC DNA]</scope>
</reference>
<dbReference type="EMBL" id="BGZK01003700">
    <property type="protein sequence ID" value="GBP03831.1"/>
    <property type="molecule type" value="Genomic_DNA"/>
</dbReference>
<dbReference type="OrthoDB" id="8981262at2759"/>
<keyword evidence="3" id="KW-1185">Reference proteome</keyword>
<organism evidence="2 3">
    <name type="scientific">Eumeta variegata</name>
    <name type="common">Bagworm moth</name>
    <name type="synonym">Eumeta japonica</name>
    <dbReference type="NCBI Taxonomy" id="151549"/>
    <lineage>
        <taxon>Eukaryota</taxon>
        <taxon>Metazoa</taxon>
        <taxon>Ecdysozoa</taxon>
        <taxon>Arthropoda</taxon>
        <taxon>Hexapoda</taxon>
        <taxon>Insecta</taxon>
        <taxon>Pterygota</taxon>
        <taxon>Neoptera</taxon>
        <taxon>Endopterygota</taxon>
        <taxon>Lepidoptera</taxon>
        <taxon>Glossata</taxon>
        <taxon>Ditrysia</taxon>
        <taxon>Tineoidea</taxon>
        <taxon>Psychidae</taxon>
        <taxon>Oiketicinae</taxon>
        <taxon>Eumeta</taxon>
    </lineage>
</organism>
<dbReference type="AlphaFoldDB" id="A0A4C1SS07"/>
<gene>
    <name evidence="2" type="ORF">EVAR_100794_1</name>
</gene>
<keyword evidence="1" id="KW-0472">Membrane</keyword>
<accession>A0A4C1SS07</accession>
<protein>
    <submittedName>
        <fullName evidence="2">Uncharacterized protein</fullName>
    </submittedName>
</protein>
<keyword evidence="1" id="KW-0812">Transmembrane</keyword>
<name>A0A4C1SS07_EUMVA</name>
<comment type="caution">
    <text evidence="2">The sequence shown here is derived from an EMBL/GenBank/DDBJ whole genome shotgun (WGS) entry which is preliminary data.</text>
</comment>
<evidence type="ECO:0000256" key="1">
    <source>
        <dbReference type="SAM" id="Phobius"/>
    </source>
</evidence>
<evidence type="ECO:0000313" key="3">
    <source>
        <dbReference type="Proteomes" id="UP000299102"/>
    </source>
</evidence>
<evidence type="ECO:0000313" key="2">
    <source>
        <dbReference type="EMBL" id="GBP03831.1"/>
    </source>
</evidence>